<evidence type="ECO:0000313" key="2">
    <source>
        <dbReference type="Proteomes" id="UP001229081"/>
    </source>
</evidence>
<dbReference type="RefSeq" id="WP_133437184.1">
    <property type="nucleotide sequence ID" value="NZ_JAUFSA010000004.1"/>
</dbReference>
<dbReference type="Proteomes" id="UP001229081">
    <property type="component" value="Unassembled WGS sequence"/>
</dbReference>
<comment type="caution">
    <text evidence="1">The sequence shown here is derived from an EMBL/GenBank/DDBJ whole genome shotgun (WGS) entry which is preliminary data.</text>
</comment>
<proteinExistence type="predicted"/>
<organism evidence="1 2">
    <name type="scientific">Mycobacterium paragordonae</name>
    <dbReference type="NCBI Taxonomy" id="1389713"/>
    <lineage>
        <taxon>Bacteria</taxon>
        <taxon>Bacillati</taxon>
        <taxon>Actinomycetota</taxon>
        <taxon>Actinomycetes</taxon>
        <taxon>Mycobacteriales</taxon>
        <taxon>Mycobacteriaceae</taxon>
        <taxon>Mycobacterium</taxon>
    </lineage>
</organism>
<sequence>MSDELFSGFIETGWDQAPWDNEPFFTADELQILLNPTLSTAQAAEVIGCAERDVVRLREAR</sequence>
<dbReference type="AlphaFoldDB" id="A0AAJ1S8M3"/>
<reference evidence="1" key="1">
    <citation type="submission" date="2023-06" db="EMBL/GenBank/DDBJ databases">
        <title>Identification of two novel mycobacterium reveal diversities and complexities of Mycobacterium gordonae clade.</title>
        <authorList>
            <person name="Matsumoto Y."/>
            <person name="Nakamura S."/>
            <person name="Motooka D."/>
            <person name="Fukushima K."/>
        </authorList>
    </citation>
    <scope>NUCLEOTIDE SEQUENCE</scope>
    <source>
        <strain evidence="1">TY812</strain>
    </source>
</reference>
<gene>
    <name evidence="1" type="ORF">QXL92_31715</name>
</gene>
<name>A0AAJ1S8M3_9MYCO</name>
<protein>
    <submittedName>
        <fullName evidence="1">Uncharacterized protein</fullName>
    </submittedName>
</protein>
<evidence type="ECO:0000313" key="1">
    <source>
        <dbReference type="EMBL" id="MDP7739303.1"/>
    </source>
</evidence>
<dbReference type="EMBL" id="JAUFSA010000004">
    <property type="protein sequence ID" value="MDP7739303.1"/>
    <property type="molecule type" value="Genomic_DNA"/>
</dbReference>
<accession>A0AAJ1S8M3</accession>